<dbReference type="InterPro" id="IPR029061">
    <property type="entry name" value="THDP-binding"/>
</dbReference>
<dbReference type="Pfam" id="PF00205">
    <property type="entry name" value="TPP_enzyme_M"/>
    <property type="match status" value="1"/>
</dbReference>
<dbReference type="Gene3D" id="3.40.50.970">
    <property type="match status" value="2"/>
</dbReference>
<dbReference type="PIRSF" id="PIRSF036565">
    <property type="entry name" value="Pyruvt_ip_decrb"/>
    <property type="match status" value="1"/>
</dbReference>
<keyword evidence="8" id="KW-0496">Mitochondrion</keyword>
<dbReference type="PANTHER" id="PTHR43452:SF30">
    <property type="entry name" value="PYRUVATE DECARBOXYLASE ISOZYME 1-RELATED"/>
    <property type="match status" value="1"/>
</dbReference>
<dbReference type="SUPFAM" id="SSF52467">
    <property type="entry name" value="DHS-like NAD/FAD-binding domain"/>
    <property type="match status" value="1"/>
</dbReference>
<evidence type="ECO:0000313" key="15">
    <source>
        <dbReference type="EMBL" id="KAF8880218.1"/>
    </source>
</evidence>
<accession>A0A9P5NE71</accession>
<dbReference type="InterPro" id="IPR012110">
    <property type="entry name" value="PDC/IPDC-like"/>
</dbReference>
<evidence type="ECO:0008006" key="17">
    <source>
        <dbReference type="Google" id="ProtNLM"/>
    </source>
</evidence>
<dbReference type="CDD" id="cd07038">
    <property type="entry name" value="TPP_PYR_PDC_IPDC_like"/>
    <property type="match status" value="1"/>
</dbReference>
<evidence type="ECO:0000256" key="3">
    <source>
        <dbReference type="ARBA" id="ARBA00007812"/>
    </source>
</evidence>
<feature type="domain" description="Thiamine pyrophosphate enzyme TPP-binding" evidence="13">
    <location>
        <begin position="417"/>
        <end position="545"/>
    </location>
</feature>
<dbReference type="InterPro" id="IPR012000">
    <property type="entry name" value="Thiamin_PyroP_enz_cen_dom"/>
</dbReference>
<dbReference type="OrthoDB" id="3970464at2759"/>
<keyword evidence="7 11" id="KW-0786">Thiamine pyrophosphate</keyword>
<evidence type="ECO:0000256" key="5">
    <source>
        <dbReference type="ARBA" id="ARBA00022793"/>
    </source>
</evidence>
<evidence type="ECO:0000256" key="11">
    <source>
        <dbReference type="RuleBase" id="RU362132"/>
    </source>
</evidence>
<reference evidence="15" key="1">
    <citation type="submission" date="2020-11" db="EMBL/GenBank/DDBJ databases">
        <authorList>
            <consortium name="DOE Joint Genome Institute"/>
            <person name="Ahrendt S."/>
            <person name="Riley R."/>
            <person name="Andreopoulos W."/>
            <person name="LaButti K."/>
            <person name="Pangilinan J."/>
            <person name="Ruiz-duenas F.J."/>
            <person name="Barrasa J.M."/>
            <person name="Sanchez-Garcia M."/>
            <person name="Camarero S."/>
            <person name="Miyauchi S."/>
            <person name="Serrano A."/>
            <person name="Linde D."/>
            <person name="Babiker R."/>
            <person name="Drula E."/>
            <person name="Ayuso-Fernandez I."/>
            <person name="Pacheco R."/>
            <person name="Padilla G."/>
            <person name="Ferreira P."/>
            <person name="Barriuso J."/>
            <person name="Kellner H."/>
            <person name="Castanera R."/>
            <person name="Alfaro M."/>
            <person name="Ramirez L."/>
            <person name="Pisabarro A.G."/>
            <person name="Kuo A."/>
            <person name="Tritt A."/>
            <person name="Lipzen A."/>
            <person name="He G."/>
            <person name="Yan M."/>
            <person name="Ng V."/>
            <person name="Cullen D."/>
            <person name="Martin F."/>
            <person name="Rosso M.-N."/>
            <person name="Henrissat B."/>
            <person name="Hibbett D."/>
            <person name="Martinez A.T."/>
            <person name="Grigoriev I.V."/>
        </authorList>
    </citation>
    <scope>NUCLEOTIDE SEQUENCE</scope>
    <source>
        <strain evidence="15">AH 44721</strain>
    </source>
</reference>
<feature type="domain" description="Thiamine pyrophosphate enzyme N-terminal TPP-binding" evidence="14">
    <location>
        <begin position="12"/>
        <end position="117"/>
    </location>
</feature>
<evidence type="ECO:0000259" key="14">
    <source>
        <dbReference type="Pfam" id="PF02776"/>
    </source>
</evidence>
<dbReference type="GO" id="GO:0005829">
    <property type="term" value="C:cytosol"/>
    <property type="evidence" value="ECO:0007669"/>
    <property type="project" value="TreeGrafter"/>
</dbReference>
<evidence type="ECO:0000256" key="7">
    <source>
        <dbReference type="ARBA" id="ARBA00023052"/>
    </source>
</evidence>
<keyword evidence="9" id="KW-0456">Lyase</keyword>
<organism evidence="15 16">
    <name type="scientific">Gymnopilus junonius</name>
    <name type="common">Spectacular rustgill mushroom</name>
    <name type="synonym">Gymnopilus spectabilis subsp. junonius</name>
    <dbReference type="NCBI Taxonomy" id="109634"/>
    <lineage>
        <taxon>Eukaryota</taxon>
        <taxon>Fungi</taxon>
        <taxon>Dikarya</taxon>
        <taxon>Basidiomycota</taxon>
        <taxon>Agaricomycotina</taxon>
        <taxon>Agaricomycetes</taxon>
        <taxon>Agaricomycetidae</taxon>
        <taxon>Agaricales</taxon>
        <taxon>Agaricineae</taxon>
        <taxon>Hymenogastraceae</taxon>
        <taxon>Gymnopilus</taxon>
    </lineage>
</organism>
<dbReference type="InterPro" id="IPR012001">
    <property type="entry name" value="Thiamin_PyroP_enz_TPP-bd_dom"/>
</dbReference>
<comment type="similarity">
    <text evidence="3 11">Belongs to the TPP enzyme family.</text>
</comment>
<evidence type="ECO:0000313" key="16">
    <source>
        <dbReference type="Proteomes" id="UP000724874"/>
    </source>
</evidence>
<evidence type="ECO:0000256" key="8">
    <source>
        <dbReference type="ARBA" id="ARBA00023128"/>
    </source>
</evidence>
<dbReference type="InterPro" id="IPR047213">
    <property type="entry name" value="TPP_PYR_PDC_IPDC-like"/>
</dbReference>
<dbReference type="InterPro" id="IPR029035">
    <property type="entry name" value="DHS-like_NAD/FAD-binding_dom"/>
</dbReference>
<dbReference type="AlphaFoldDB" id="A0A9P5NE71"/>
<protein>
    <recommendedName>
        <fullName evidence="17">Pyruvate decarboxylase</fullName>
    </recommendedName>
</protein>
<dbReference type="PANTHER" id="PTHR43452">
    <property type="entry name" value="PYRUVATE DECARBOXYLASE"/>
    <property type="match status" value="1"/>
</dbReference>
<dbReference type="Gene3D" id="3.40.50.1220">
    <property type="entry name" value="TPP-binding domain"/>
    <property type="match status" value="1"/>
</dbReference>
<keyword evidence="6 10" id="KW-0460">Magnesium</keyword>
<proteinExistence type="inferred from homology"/>
<comment type="caution">
    <text evidence="15">The sequence shown here is derived from an EMBL/GenBank/DDBJ whole genome shotgun (WGS) entry which is preliminary data.</text>
</comment>
<dbReference type="EMBL" id="JADNYJ010000142">
    <property type="protein sequence ID" value="KAF8880218.1"/>
    <property type="molecule type" value="Genomic_DNA"/>
</dbReference>
<dbReference type="FunFam" id="3.40.50.970:FF:000024">
    <property type="entry name" value="Pyruvate decarboxylase isozyme"/>
    <property type="match status" value="1"/>
</dbReference>
<evidence type="ECO:0000256" key="10">
    <source>
        <dbReference type="PIRSR" id="PIRSR036565-2"/>
    </source>
</evidence>
<keyword evidence="16" id="KW-1185">Reference proteome</keyword>
<dbReference type="GO" id="GO:0005634">
    <property type="term" value="C:nucleus"/>
    <property type="evidence" value="ECO:0007669"/>
    <property type="project" value="TreeGrafter"/>
</dbReference>
<dbReference type="Proteomes" id="UP000724874">
    <property type="component" value="Unassembled WGS sequence"/>
</dbReference>
<dbReference type="InterPro" id="IPR047214">
    <property type="entry name" value="TPP_PDC_IPDC"/>
</dbReference>
<feature type="binding site" evidence="10">
    <location>
        <position position="489"/>
    </location>
    <ligand>
        <name>Mg(2+)</name>
        <dbReference type="ChEBI" id="CHEBI:18420"/>
    </ligand>
</feature>
<evidence type="ECO:0000256" key="4">
    <source>
        <dbReference type="ARBA" id="ARBA00022723"/>
    </source>
</evidence>
<feature type="binding site" evidence="10">
    <location>
        <position position="462"/>
    </location>
    <ligand>
        <name>Mg(2+)</name>
        <dbReference type="ChEBI" id="CHEBI:18420"/>
    </ligand>
</feature>
<dbReference type="GO" id="GO:0004737">
    <property type="term" value="F:pyruvate decarboxylase activity"/>
    <property type="evidence" value="ECO:0007669"/>
    <property type="project" value="TreeGrafter"/>
</dbReference>
<dbReference type="Pfam" id="PF02776">
    <property type="entry name" value="TPP_enzyme_N"/>
    <property type="match status" value="1"/>
</dbReference>
<keyword evidence="4 10" id="KW-0479">Metal-binding</keyword>
<comment type="cofactor">
    <cofactor evidence="1">
        <name>thiamine diphosphate</name>
        <dbReference type="ChEBI" id="CHEBI:58937"/>
    </cofactor>
</comment>
<evidence type="ECO:0000259" key="12">
    <source>
        <dbReference type="Pfam" id="PF00205"/>
    </source>
</evidence>
<dbReference type="GO" id="GO:0005739">
    <property type="term" value="C:mitochondrion"/>
    <property type="evidence" value="ECO:0007669"/>
    <property type="project" value="UniProtKB-SubCell"/>
</dbReference>
<comment type="cofactor">
    <cofactor evidence="10">
        <name>Mg(2+)</name>
        <dbReference type="ChEBI" id="CHEBI:18420"/>
    </cofactor>
    <text evidence="10">Binds 1 Mg(2+) per subunit.</text>
</comment>
<evidence type="ECO:0000256" key="1">
    <source>
        <dbReference type="ARBA" id="ARBA00001964"/>
    </source>
</evidence>
<dbReference type="InterPro" id="IPR011766">
    <property type="entry name" value="TPP_enzyme_TPP-bd"/>
</dbReference>
<evidence type="ECO:0000256" key="9">
    <source>
        <dbReference type="ARBA" id="ARBA00023239"/>
    </source>
</evidence>
<sequence length="598" mass="65926">MALFDTSVEISIGSYIVFRLEEQGVKSMFGVPGSFLANFLDIVEQSNITWVGECNELNAAYAADGYARFRGGLSVLATTVGVGELSAINGVAGSFAEELPVLHIVGQQKTKDQEAGVNVIHTLGDGKYDEFAKSALPYTCSQLLLSNADIALGNADEKIDKVIIDCISKSRPAYLAIPWDLVDVKIVTTRLNDKLSVEEIPIDTDAEQAAIEHIYRRFVDAFSGKVEDNVVVIADVSVRRHHCTTEAADFLSVTKLPVYGTPLGKTVVDETSERYGGIYVGDLSSPDVKEKVKAAKLVLFLGPLDTDFNTGNFTSNIEQKRSIKLHFDHTEVGFATYSRTGMKTLLPKLAQRLQEFVKKASQLEVPLFRNKAVVDTKDKLITHDWLWWRVGGWFREKDMIVTEAGSVSYGVLDLAMPKDSGLLAQKLWASIGWSMGATHGATLARREIDGASAPQTILFIGDGSLQMTVQELSSMIRSEIKPIIFVINNGGYTIERLQHSIDAEYHNIVTWDYGKLLKVLSKVNVASLTQTYRVTKETELGELLDTGKLRDNGCLQLVEIIVGRDDAPPALRRALHIDKLGNNNESMKRAPLQRLIGW</sequence>
<evidence type="ECO:0000259" key="13">
    <source>
        <dbReference type="Pfam" id="PF02775"/>
    </source>
</evidence>
<dbReference type="CDD" id="cd02005">
    <property type="entry name" value="TPP_PDC_IPDC"/>
    <property type="match status" value="1"/>
</dbReference>
<gene>
    <name evidence="15" type="ORF">CPB84DRAFT_1792704</name>
</gene>
<name>A0A9P5NE71_GYMJU</name>
<evidence type="ECO:0000256" key="6">
    <source>
        <dbReference type="ARBA" id="ARBA00022842"/>
    </source>
</evidence>
<dbReference type="GO" id="GO:0030976">
    <property type="term" value="F:thiamine pyrophosphate binding"/>
    <property type="evidence" value="ECO:0007669"/>
    <property type="project" value="InterPro"/>
</dbReference>
<comment type="subcellular location">
    <subcellularLocation>
        <location evidence="2">Mitochondrion</location>
    </subcellularLocation>
</comment>
<dbReference type="SUPFAM" id="SSF52518">
    <property type="entry name" value="Thiamin diphosphate-binding fold (THDP-binding)"/>
    <property type="match status" value="2"/>
</dbReference>
<dbReference type="GO" id="GO:0000287">
    <property type="term" value="F:magnesium ion binding"/>
    <property type="evidence" value="ECO:0007669"/>
    <property type="project" value="InterPro"/>
</dbReference>
<feature type="binding site" evidence="10">
    <location>
        <position position="491"/>
    </location>
    <ligand>
        <name>Mg(2+)</name>
        <dbReference type="ChEBI" id="CHEBI:18420"/>
    </ligand>
</feature>
<evidence type="ECO:0000256" key="2">
    <source>
        <dbReference type="ARBA" id="ARBA00004173"/>
    </source>
</evidence>
<dbReference type="Pfam" id="PF02775">
    <property type="entry name" value="TPP_enzyme_C"/>
    <property type="match status" value="1"/>
</dbReference>
<dbReference type="GO" id="GO:0000949">
    <property type="term" value="P:aromatic amino acid family catabolic process to alcohol via Ehrlich pathway"/>
    <property type="evidence" value="ECO:0007669"/>
    <property type="project" value="TreeGrafter"/>
</dbReference>
<keyword evidence="5" id="KW-0210">Decarboxylase</keyword>
<feature type="domain" description="Thiamine pyrophosphate enzyme central" evidence="12">
    <location>
        <begin position="228"/>
        <end position="333"/>
    </location>
</feature>